<accession>A0A2G8SHF7</accession>
<comment type="similarity">
    <text evidence="9">Belongs to the Dus family. Dus1 subfamily.</text>
</comment>
<feature type="binding site" evidence="18">
    <location>
        <position position="138"/>
    </location>
    <ligand>
        <name>FMN</name>
        <dbReference type="ChEBI" id="CHEBI:58210"/>
    </ligand>
</feature>
<dbReference type="Proteomes" id="UP000230002">
    <property type="component" value="Unassembled WGS sequence"/>
</dbReference>
<proteinExistence type="inferred from homology"/>
<keyword evidence="2 16" id="KW-0285">Flavoprotein</keyword>
<dbReference type="GO" id="GO:0006397">
    <property type="term" value="P:mRNA processing"/>
    <property type="evidence" value="ECO:0007669"/>
    <property type="project" value="UniProtKB-KW"/>
</dbReference>
<evidence type="ECO:0000256" key="15">
    <source>
        <dbReference type="ARBA" id="ARBA00049467"/>
    </source>
</evidence>
<dbReference type="Pfam" id="PF01207">
    <property type="entry name" value="Dus"/>
    <property type="match status" value="1"/>
</dbReference>
<comment type="catalytic activity">
    <reaction evidence="14">
        <text>a 5,6-dihydrouridine in mRNA + NADP(+) = a uridine in mRNA + NADPH + H(+)</text>
        <dbReference type="Rhea" id="RHEA:69855"/>
        <dbReference type="Rhea" id="RHEA-COMP:14658"/>
        <dbReference type="Rhea" id="RHEA-COMP:17789"/>
        <dbReference type="ChEBI" id="CHEBI:15378"/>
        <dbReference type="ChEBI" id="CHEBI:57783"/>
        <dbReference type="ChEBI" id="CHEBI:58349"/>
        <dbReference type="ChEBI" id="CHEBI:65315"/>
        <dbReference type="ChEBI" id="CHEBI:74443"/>
    </reaction>
    <physiologicalReaction direction="right-to-left" evidence="14">
        <dbReference type="Rhea" id="RHEA:69857"/>
    </physiologicalReaction>
</comment>
<gene>
    <name evidence="21" type="ORF">GSI_05116</name>
</gene>
<evidence type="ECO:0000256" key="9">
    <source>
        <dbReference type="ARBA" id="ARBA00038313"/>
    </source>
</evidence>
<dbReference type="Gene3D" id="3.20.20.70">
    <property type="entry name" value="Aldolase class I"/>
    <property type="match status" value="1"/>
</dbReference>
<evidence type="ECO:0000256" key="14">
    <source>
        <dbReference type="ARBA" id="ARBA00049447"/>
    </source>
</evidence>
<comment type="catalytic activity">
    <reaction evidence="11">
        <text>5,6-dihydrouridine(16) in tRNA + NADP(+) = uridine(16) in tRNA + NADPH + H(+)</text>
        <dbReference type="Rhea" id="RHEA:53376"/>
        <dbReference type="Rhea" id="RHEA-COMP:13543"/>
        <dbReference type="Rhea" id="RHEA-COMP:13544"/>
        <dbReference type="ChEBI" id="CHEBI:15378"/>
        <dbReference type="ChEBI" id="CHEBI:57783"/>
        <dbReference type="ChEBI" id="CHEBI:58349"/>
        <dbReference type="ChEBI" id="CHEBI:65315"/>
        <dbReference type="ChEBI" id="CHEBI:74443"/>
        <dbReference type="EC" id="1.3.1.88"/>
    </reaction>
    <physiologicalReaction direction="right-to-left" evidence="11">
        <dbReference type="Rhea" id="RHEA:53378"/>
    </physiologicalReaction>
</comment>
<dbReference type="PIRSF" id="PIRSF006621">
    <property type="entry name" value="Dus"/>
    <property type="match status" value="1"/>
</dbReference>
<evidence type="ECO:0000256" key="12">
    <source>
        <dbReference type="ARBA" id="ARBA00048342"/>
    </source>
</evidence>
<organism evidence="21 22">
    <name type="scientific">Ganoderma sinense ZZ0214-1</name>
    <dbReference type="NCBI Taxonomy" id="1077348"/>
    <lineage>
        <taxon>Eukaryota</taxon>
        <taxon>Fungi</taxon>
        <taxon>Dikarya</taxon>
        <taxon>Basidiomycota</taxon>
        <taxon>Agaricomycotina</taxon>
        <taxon>Agaricomycetes</taxon>
        <taxon>Polyporales</taxon>
        <taxon>Polyporaceae</taxon>
        <taxon>Ganoderma</taxon>
    </lineage>
</organism>
<keyword evidence="18" id="KW-0547">Nucleotide-binding</keyword>
<comment type="catalytic activity">
    <reaction evidence="12">
        <text>a 5,6-dihydrouridine in mRNA + NAD(+) = a uridine in mRNA + NADH + H(+)</text>
        <dbReference type="Rhea" id="RHEA:69851"/>
        <dbReference type="Rhea" id="RHEA-COMP:14658"/>
        <dbReference type="Rhea" id="RHEA-COMP:17789"/>
        <dbReference type="ChEBI" id="CHEBI:15378"/>
        <dbReference type="ChEBI" id="CHEBI:57540"/>
        <dbReference type="ChEBI" id="CHEBI:57945"/>
        <dbReference type="ChEBI" id="CHEBI:65315"/>
        <dbReference type="ChEBI" id="CHEBI:74443"/>
    </reaction>
    <physiologicalReaction direction="right-to-left" evidence="12">
        <dbReference type="Rhea" id="RHEA:69853"/>
    </physiologicalReaction>
</comment>
<dbReference type="InterPro" id="IPR001269">
    <property type="entry name" value="DUS_fam"/>
</dbReference>
<comment type="caution">
    <text evidence="21">The sequence shown here is derived from an EMBL/GenBank/DDBJ whole genome shotgun (WGS) entry which is preliminary data.</text>
</comment>
<dbReference type="SUPFAM" id="SSF51395">
    <property type="entry name" value="FMN-linked oxidoreductases"/>
    <property type="match status" value="1"/>
</dbReference>
<sequence>MNSLDLSYIAAPMVNQSDLPFRILVRRYNASLAYTQMLLPERLLNDQEYLEFHRRGLRDAQDTPVVVQLCGNDPEIVVRAARTVTDKADAIDLNLGCPQDAAREGNYGGYLLEKRDWPLVESIVSALSHSHPVPISAKIRLCQNTALTPDLGTRLAAAGASWITLHARHVSARRRRQGAADLEQVRVLKDRVGVPVVSNGNVRTWEDVCENRRATGADGIMVGETLLANPCLFANVTPDPVKIALEYLEICREYPGTATMQTVQTHVRHFVDHQCGRRPWFNKFRAELGRCDSIDAIEKLLRVKVQRWRGLPPLSEEDADADEEAEDSDADERSERRVSRGGGEGTTVMDDTLAGLSILS</sequence>
<dbReference type="OrthoDB" id="272303at2759"/>
<evidence type="ECO:0000259" key="20">
    <source>
        <dbReference type="Pfam" id="PF01207"/>
    </source>
</evidence>
<keyword evidence="4" id="KW-0507">mRNA processing</keyword>
<keyword evidence="7 16" id="KW-0560">Oxidoreductase</keyword>
<dbReference type="GO" id="GO:0106414">
    <property type="term" value="F:mRNA dihydrouridine synthase activity"/>
    <property type="evidence" value="ECO:0007669"/>
    <property type="project" value="RHEA"/>
</dbReference>
<evidence type="ECO:0000256" key="11">
    <source>
        <dbReference type="ARBA" id="ARBA00047652"/>
    </source>
</evidence>
<dbReference type="InterPro" id="IPR013785">
    <property type="entry name" value="Aldolase_TIM"/>
</dbReference>
<evidence type="ECO:0000313" key="22">
    <source>
        <dbReference type="Proteomes" id="UP000230002"/>
    </source>
</evidence>
<evidence type="ECO:0000256" key="10">
    <source>
        <dbReference type="ARBA" id="ARBA00047287"/>
    </source>
</evidence>
<protein>
    <recommendedName>
        <fullName evidence="16">tRNA-dihydrouridine synthase</fullName>
        <ecNumber evidence="16">1.3.1.-</ecNumber>
    </recommendedName>
</protein>
<dbReference type="AlphaFoldDB" id="A0A2G8SHF7"/>
<dbReference type="GO" id="GO:0050660">
    <property type="term" value="F:flavin adenine dinucleotide binding"/>
    <property type="evidence" value="ECO:0007669"/>
    <property type="project" value="InterPro"/>
</dbReference>
<dbReference type="CDD" id="cd02801">
    <property type="entry name" value="DUS_like_FMN"/>
    <property type="match status" value="1"/>
</dbReference>
<dbReference type="InterPro" id="IPR018517">
    <property type="entry name" value="tRNA_hU_synthase_CS"/>
</dbReference>
<feature type="binding site" evidence="18">
    <location>
        <position position="68"/>
    </location>
    <ligand>
        <name>FMN</name>
        <dbReference type="ChEBI" id="CHEBI:58210"/>
    </ligand>
</feature>
<evidence type="ECO:0000256" key="5">
    <source>
        <dbReference type="ARBA" id="ARBA00022694"/>
    </source>
</evidence>
<keyword evidence="22" id="KW-1185">Reference proteome</keyword>
<feature type="domain" description="DUS-like FMN-binding" evidence="20">
    <location>
        <begin position="10"/>
        <end position="278"/>
    </location>
</feature>
<keyword evidence="3 16" id="KW-0288">FMN</keyword>
<evidence type="ECO:0000256" key="17">
    <source>
        <dbReference type="PIRSR" id="PIRSR006621-1"/>
    </source>
</evidence>
<evidence type="ECO:0000256" key="6">
    <source>
        <dbReference type="ARBA" id="ARBA00022857"/>
    </source>
</evidence>
<comment type="catalytic activity">
    <reaction evidence="15">
        <text>5,6-dihydrouridine(17) in tRNA + NADP(+) = uridine(17) in tRNA + NADPH + H(+)</text>
        <dbReference type="Rhea" id="RHEA:53368"/>
        <dbReference type="Rhea" id="RHEA-COMP:13541"/>
        <dbReference type="Rhea" id="RHEA-COMP:13542"/>
        <dbReference type="ChEBI" id="CHEBI:15378"/>
        <dbReference type="ChEBI" id="CHEBI:57783"/>
        <dbReference type="ChEBI" id="CHEBI:58349"/>
        <dbReference type="ChEBI" id="CHEBI:65315"/>
        <dbReference type="ChEBI" id="CHEBI:74443"/>
        <dbReference type="EC" id="1.3.1.88"/>
    </reaction>
    <physiologicalReaction direction="right-to-left" evidence="15">
        <dbReference type="Rhea" id="RHEA:53370"/>
    </physiologicalReaction>
</comment>
<evidence type="ECO:0000256" key="2">
    <source>
        <dbReference type="ARBA" id="ARBA00022630"/>
    </source>
</evidence>
<keyword evidence="8" id="KW-0520">NAD</keyword>
<feature type="region of interest" description="Disordered" evidence="19">
    <location>
        <begin position="314"/>
        <end position="360"/>
    </location>
</feature>
<evidence type="ECO:0000256" key="13">
    <source>
        <dbReference type="ARBA" id="ARBA00048934"/>
    </source>
</evidence>
<evidence type="ECO:0000256" key="1">
    <source>
        <dbReference type="ARBA" id="ARBA00001917"/>
    </source>
</evidence>
<name>A0A2G8SHF7_9APHY</name>
<comment type="cofactor">
    <cofactor evidence="1 16 18">
        <name>FMN</name>
        <dbReference type="ChEBI" id="CHEBI:58210"/>
    </cofactor>
</comment>
<comment type="catalytic activity">
    <reaction evidence="10">
        <text>5,6-dihydrouridine(17) in tRNA + NAD(+) = uridine(17) in tRNA + NADH + H(+)</text>
        <dbReference type="Rhea" id="RHEA:53372"/>
        <dbReference type="Rhea" id="RHEA-COMP:13541"/>
        <dbReference type="Rhea" id="RHEA-COMP:13542"/>
        <dbReference type="ChEBI" id="CHEBI:15378"/>
        <dbReference type="ChEBI" id="CHEBI:57540"/>
        <dbReference type="ChEBI" id="CHEBI:57945"/>
        <dbReference type="ChEBI" id="CHEBI:65315"/>
        <dbReference type="ChEBI" id="CHEBI:74443"/>
        <dbReference type="EC" id="1.3.1.88"/>
    </reaction>
    <physiologicalReaction direction="right-to-left" evidence="10">
        <dbReference type="Rhea" id="RHEA:53374"/>
    </physiologicalReaction>
</comment>
<evidence type="ECO:0000256" key="4">
    <source>
        <dbReference type="ARBA" id="ARBA00022664"/>
    </source>
</evidence>
<evidence type="ECO:0000256" key="19">
    <source>
        <dbReference type="SAM" id="MobiDB-lite"/>
    </source>
</evidence>
<feature type="active site" description="Proton donor" evidence="17">
    <location>
        <position position="97"/>
    </location>
</feature>
<dbReference type="InterPro" id="IPR035587">
    <property type="entry name" value="DUS-like_FMN-bd"/>
</dbReference>
<comment type="similarity">
    <text evidence="16">Belongs to the dus family.</text>
</comment>
<dbReference type="PROSITE" id="PS01136">
    <property type="entry name" value="UPF0034"/>
    <property type="match status" value="1"/>
</dbReference>
<dbReference type="PANTHER" id="PTHR11082:SF5">
    <property type="entry name" value="TRNA-DIHYDROURIDINE(16_17) SYNTHASE [NAD(P)(+)]-LIKE"/>
    <property type="match status" value="1"/>
</dbReference>
<feature type="binding site" evidence="18">
    <location>
        <begin position="12"/>
        <end position="14"/>
    </location>
    <ligand>
        <name>FMN</name>
        <dbReference type="ChEBI" id="CHEBI:58210"/>
    </ligand>
</feature>
<dbReference type="GO" id="GO:0102263">
    <property type="term" value="F:tRNA-dihydrouridine17 synthase activity"/>
    <property type="evidence" value="ECO:0007669"/>
    <property type="project" value="RHEA"/>
</dbReference>
<dbReference type="STRING" id="1077348.A0A2G8SHF7"/>
<feature type="binding site" evidence="18">
    <location>
        <position position="166"/>
    </location>
    <ligand>
        <name>FMN</name>
        <dbReference type="ChEBI" id="CHEBI:58210"/>
    </ligand>
</feature>
<dbReference type="GO" id="GO:0102262">
    <property type="term" value="F:tRNA-dihydrouridine16 synthase activity"/>
    <property type="evidence" value="ECO:0007669"/>
    <property type="project" value="RHEA"/>
</dbReference>
<keyword evidence="5 16" id="KW-0819">tRNA processing</keyword>
<evidence type="ECO:0000256" key="8">
    <source>
        <dbReference type="ARBA" id="ARBA00023027"/>
    </source>
</evidence>
<evidence type="ECO:0000256" key="7">
    <source>
        <dbReference type="ARBA" id="ARBA00023002"/>
    </source>
</evidence>
<feature type="compositionally biased region" description="Acidic residues" evidence="19">
    <location>
        <begin position="315"/>
        <end position="330"/>
    </location>
</feature>
<evidence type="ECO:0000256" key="3">
    <source>
        <dbReference type="ARBA" id="ARBA00022643"/>
    </source>
</evidence>
<reference evidence="21 22" key="1">
    <citation type="journal article" date="2015" name="Sci. Rep.">
        <title>Chromosome-level genome map provides insights into diverse defense mechanisms in the medicinal fungus Ganoderma sinense.</title>
        <authorList>
            <person name="Zhu Y."/>
            <person name="Xu J."/>
            <person name="Sun C."/>
            <person name="Zhou S."/>
            <person name="Xu H."/>
            <person name="Nelson D.R."/>
            <person name="Qian J."/>
            <person name="Song J."/>
            <person name="Luo H."/>
            <person name="Xiang L."/>
            <person name="Li Y."/>
            <person name="Xu Z."/>
            <person name="Ji A."/>
            <person name="Wang L."/>
            <person name="Lu S."/>
            <person name="Hayward A."/>
            <person name="Sun W."/>
            <person name="Li X."/>
            <person name="Schwartz D.C."/>
            <person name="Wang Y."/>
            <person name="Chen S."/>
        </authorList>
    </citation>
    <scope>NUCLEOTIDE SEQUENCE [LARGE SCALE GENOMIC DNA]</scope>
    <source>
        <strain evidence="21 22">ZZ0214-1</strain>
    </source>
</reference>
<evidence type="ECO:0000256" key="16">
    <source>
        <dbReference type="PIRNR" id="PIRNR006621"/>
    </source>
</evidence>
<evidence type="ECO:0000256" key="18">
    <source>
        <dbReference type="PIRSR" id="PIRSR006621-2"/>
    </source>
</evidence>
<comment type="function">
    <text evidence="16">Catalyzes the synthesis of dihydrouridine, a modified base found in the D-loop of most tRNAs.</text>
</comment>
<dbReference type="EMBL" id="AYKW01000009">
    <property type="protein sequence ID" value="PIL32998.1"/>
    <property type="molecule type" value="Genomic_DNA"/>
</dbReference>
<keyword evidence="6" id="KW-0521">NADP</keyword>
<evidence type="ECO:0000313" key="21">
    <source>
        <dbReference type="EMBL" id="PIL32998.1"/>
    </source>
</evidence>
<dbReference type="EC" id="1.3.1.-" evidence="16"/>
<comment type="catalytic activity">
    <reaction evidence="13">
        <text>5,6-dihydrouridine(16) in tRNA + NAD(+) = uridine(16) in tRNA + NADH + H(+)</text>
        <dbReference type="Rhea" id="RHEA:53380"/>
        <dbReference type="Rhea" id="RHEA-COMP:13543"/>
        <dbReference type="Rhea" id="RHEA-COMP:13544"/>
        <dbReference type="ChEBI" id="CHEBI:15378"/>
        <dbReference type="ChEBI" id="CHEBI:57540"/>
        <dbReference type="ChEBI" id="CHEBI:57945"/>
        <dbReference type="ChEBI" id="CHEBI:65315"/>
        <dbReference type="ChEBI" id="CHEBI:74443"/>
        <dbReference type="EC" id="1.3.1.88"/>
    </reaction>
    <physiologicalReaction direction="right-to-left" evidence="13">
        <dbReference type="Rhea" id="RHEA:53382"/>
    </physiologicalReaction>
</comment>
<dbReference type="PANTHER" id="PTHR11082">
    <property type="entry name" value="TRNA-DIHYDROURIDINE SYNTHASE"/>
    <property type="match status" value="1"/>
</dbReference>